<evidence type="ECO:0000313" key="9">
    <source>
        <dbReference type="WBParaSite" id="PSAMB.scaffold1317size50867.g12365.t1"/>
    </source>
</evidence>
<keyword evidence="3" id="KW-0863">Zinc-finger</keyword>
<sequence length="294" mass="31451">MGRKKKKVARPWCWYCNREFDDEKILIQHQKAKHFKCHICHKKLFTGPGLAIHCMQVHKETIDKIPAALPGRDSLDIEVYGMEGIPADAVQGKVEGEPSNKMARTDAPPPMPPMGFPPMGMMPMMPGFPMGMMPPGYPGMMPMMPPSMPPRMPPPPQGPSSVPLPPNSAPVASPYVAPPRLPSGAPPALPTPSIAPPPATFPAYSGAAPAGQDAAKGEPAGAPKSGIAVGASTKIVHPDEDISLEERRAQMTKYKQMLLPPPAGSHKNFLPPPQGMPAGLPPPMPRYGMPGRPY</sequence>
<dbReference type="PANTHER" id="PTHR23215:SF0">
    <property type="entry name" value="BUB3-INTERACTING AND GLEBS MOTIF-CONTAINING PROTEIN ZNF207"/>
    <property type="match status" value="1"/>
</dbReference>
<protein>
    <submittedName>
        <fullName evidence="9">C2H2-type domain-containing protein</fullName>
    </submittedName>
</protein>
<evidence type="ECO:0000256" key="6">
    <source>
        <dbReference type="SAM" id="MobiDB-lite"/>
    </source>
</evidence>
<keyword evidence="4" id="KW-0862">Zinc</keyword>
<dbReference type="AlphaFoldDB" id="A0A914UWE1"/>
<evidence type="ECO:0000259" key="7">
    <source>
        <dbReference type="PROSITE" id="PS00028"/>
    </source>
</evidence>
<proteinExistence type="predicted"/>
<keyword evidence="8" id="KW-1185">Reference proteome</keyword>
<feature type="region of interest" description="Disordered" evidence="6">
    <location>
        <begin position="174"/>
        <end position="226"/>
    </location>
</feature>
<dbReference type="WBParaSite" id="PSAMB.scaffold1317size50867.g12365.t1">
    <property type="protein sequence ID" value="PSAMB.scaffold1317size50867.g12365.t1"/>
    <property type="gene ID" value="PSAMB.scaffold1317size50867.g12365"/>
</dbReference>
<evidence type="ECO:0000256" key="5">
    <source>
        <dbReference type="ARBA" id="ARBA00023242"/>
    </source>
</evidence>
<dbReference type="GO" id="GO:0008270">
    <property type="term" value="F:zinc ion binding"/>
    <property type="evidence" value="ECO:0007669"/>
    <property type="project" value="UniProtKB-KW"/>
</dbReference>
<organism evidence="8 9">
    <name type="scientific">Plectus sambesii</name>
    <dbReference type="NCBI Taxonomy" id="2011161"/>
    <lineage>
        <taxon>Eukaryota</taxon>
        <taxon>Metazoa</taxon>
        <taxon>Ecdysozoa</taxon>
        <taxon>Nematoda</taxon>
        <taxon>Chromadorea</taxon>
        <taxon>Plectida</taxon>
        <taxon>Plectina</taxon>
        <taxon>Plectoidea</taxon>
        <taxon>Plectidae</taxon>
        <taxon>Plectus</taxon>
    </lineage>
</organism>
<dbReference type="PROSITE" id="PS00028">
    <property type="entry name" value="ZINC_FINGER_C2H2_1"/>
    <property type="match status" value="2"/>
</dbReference>
<dbReference type="GO" id="GO:0005634">
    <property type="term" value="C:nucleus"/>
    <property type="evidence" value="ECO:0007669"/>
    <property type="project" value="UniProtKB-SubCell"/>
</dbReference>
<dbReference type="SMART" id="SM00355">
    <property type="entry name" value="ZnF_C2H2"/>
    <property type="match status" value="2"/>
</dbReference>
<evidence type="ECO:0000256" key="3">
    <source>
        <dbReference type="ARBA" id="ARBA00022771"/>
    </source>
</evidence>
<accession>A0A914UWE1</accession>
<name>A0A914UWE1_9BILA</name>
<feature type="compositionally biased region" description="Pro residues" evidence="6">
    <location>
        <begin position="270"/>
        <end position="285"/>
    </location>
</feature>
<evidence type="ECO:0000256" key="4">
    <source>
        <dbReference type="ARBA" id="ARBA00022833"/>
    </source>
</evidence>
<evidence type="ECO:0000256" key="1">
    <source>
        <dbReference type="ARBA" id="ARBA00004123"/>
    </source>
</evidence>
<feature type="domain" description="C2H2-type" evidence="7">
    <location>
        <begin position="13"/>
        <end position="34"/>
    </location>
</feature>
<feature type="domain" description="C2H2-type" evidence="7">
    <location>
        <begin position="37"/>
        <end position="58"/>
    </location>
</feature>
<evidence type="ECO:0000256" key="2">
    <source>
        <dbReference type="ARBA" id="ARBA00022723"/>
    </source>
</evidence>
<keyword evidence="5" id="KW-0539">Nucleus</keyword>
<dbReference type="CDD" id="cd20908">
    <property type="entry name" value="SUF4-like"/>
    <property type="match status" value="1"/>
</dbReference>
<comment type="subcellular location">
    <subcellularLocation>
        <location evidence="1">Nucleus</location>
    </subcellularLocation>
</comment>
<keyword evidence="2" id="KW-0479">Metal-binding</keyword>
<dbReference type="PANTHER" id="PTHR23215">
    <property type="entry name" value="ZINC FINGER PROTEIN 207"/>
    <property type="match status" value="1"/>
</dbReference>
<feature type="region of interest" description="Disordered" evidence="6">
    <location>
        <begin position="258"/>
        <end position="294"/>
    </location>
</feature>
<evidence type="ECO:0000313" key="8">
    <source>
        <dbReference type="Proteomes" id="UP000887566"/>
    </source>
</evidence>
<dbReference type="Proteomes" id="UP000887566">
    <property type="component" value="Unplaced"/>
</dbReference>
<dbReference type="InterPro" id="IPR013087">
    <property type="entry name" value="Znf_C2H2_type"/>
</dbReference>
<feature type="compositionally biased region" description="Pro residues" evidence="6">
    <location>
        <begin position="176"/>
        <end position="200"/>
    </location>
</feature>
<reference evidence="9" key="1">
    <citation type="submission" date="2022-11" db="UniProtKB">
        <authorList>
            <consortium name="WormBaseParasite"/>
        </authorList>
    </citation>
    <scope>IDENTIFICATION</scope>
</reference>